<dbReference type="GO" id="GO:0032025">
    <property type="term" value="P:response to cobalt ion"/>
    <property type="evidence" value="ECO:0007669"/>
    <property type="project" value="TreeGrafter"/>
</dbReference>
<feature type="transmembrane region" description="Helical" evidence="13">
    <location>
        <begin position="283"/>
        <end position="304"/>
    </location>
</feature>
<dbReference type="PANTHER" id="PTHR40659">
    <property type="entry name" value="NICKEL/COBALT EFFLUX SYSTEM RCNA"/>
    <property type="match status" value="1"/>
</dbReference>
<dbReference type="HOGENOM" id="CLU_058605_0_2_5"/>
<evidence type="ECO:0000256" key="6">
    <source>
        <dbReference type="ARBA" id="ARBA00022596"/>
    </source>
</evidence>
<dbReference type="Pfam" id="PF03824">
    <property type="entry name" value="NicO"/>
    <property type="match status" value="1"/>
</dbReference>
<comment type="similarity">
    <text evidence="13">Belongs to the NiCoT transporter (TC 2.A.52) family.</text>
</comment>
<dbReference type="Proteomes" id="UP000001402">
    <property type="component" value="Chromosome"/>
</dbReference>
<organism evidence="16 17">
    <name type="scientific">Rhodopseudomonas palustris (strain DX-1)</name>
    <dbReference type="NCBI Taxonomy" id="652103"/>
    <lineage>
        <taxon>Bacteria</taxon>
        <taxon>Pseudomonadati</taxon>
        <taxon>Pseudomonadota</taxon>
        <taxon>Alphaproteobacteria</taxon>
        <taxon>Hyphomicrobiales</taxon>
        <taxon>Nitrobacteraceae</taxon>
        <taxon>Rhodopseudomonas</taxon>
    </lineage>
</organism>
<feature type="transmembrane region" description="Helical" evidence="13">
    <location>
        <begin position="118"/>
        <end position="143"/>
    </location>
</feature>
<dbReference type="GO" id="GO:0046583">
    <property type="term" value="F:monoatomic cation efflux transmembrane transporter activity"/>
    <property type="evidence" value="ECO:0007669"/>
    <property type="project" value="TreeGrafter"/>
</dbReference>
<evidence type="ECO:0000256" key="5">
    <source>
        <dbReference type="ARBA" id="ARBA00022475"/>
    </source>
</evidence>
<gene>
    <name evidence="16" type="ordered locus">Rpdx1_1041</name>
</gene>
<feature type="transmembrane region" description="Helical" evidence="13">
    <location>
        <begin position="359"/>
        <end position="382"/>
    </location>
</feature>
<feature type="compositionally biased region" description="Basic and acidic residues" evidence="14">
    <location>
        <begin position="227"/>
        <end position="264"/>
    </location>
</feature>
<protein>
    <recommendedName>
        <fullName evidence="13">Nickel/cobalt efflux system</fullName>
    </recommendedName>
</protein>
<keyword evidence="15" id="KW-0732">Signal</keyword>
<keyword evidence="11 13" id="KW-0472">Membrane</keyword>
<dbReference type="KEGG" id="rpx:Rpdx1_1041"/>
<dbReference type="AlphaFoldDB" id="E6VCG2"/>
<feature type="transmembrane region" description="Helical" evidence="13">
    <location>
        <begin position="163"/>
        <end position="185"/>
    </location>
</feature>
<dbReference type="STRING" id="652103.Rpdx1_1041"/>
<evidence type="ECO:0000313" key="16">
    <source>
        <dbReference type="EMBL" id="ADU42667.1"/>
    </source>
</evidence>
<evidence type="ECO:0000256" key="3">
    <source>
        <dbReference type="ARBA" id="ARBA00022426"/>
    </source>
</evidence>
<dbReference type="OrthoDB" id="9812956at2"/>
<keyword evidence="5" id="KW-1003">Cell membrane</keyword>
<keyword evidence="8 13" id="KW-1133">Transmembrane helix</keyword>
<evidence type="ECO:0000256" key="7">
    <source>
        <dbReference type="ARBA" id="ARBA00022692"/>
    </source>
</evidence>
<evidence type="ECO:0000256" key="9">
    <source>
        <dbReference type="ARBA" id="ARBA00023065"/>
    </source>
</evidence>
<dbReference type="GO" id="GO:0010045">
    <property type="term" value="P:response to nickel cation"/>
    <property type="evidence" value="ECO:0007669"/>
    <property type="project" value="TreeGrafter"/>
</dbReference>
<dbReference type="PANTHER" id="PTHR40659:SF1">
    <property type="entry name" value="NICKEL_COBALT EFFLUX SYSTEM RCNA"/>
    <property type="match status" value="1"/>
</dbReference>
<accession>E6VCG2</accession>
<name>E6VCG2_RHOPX</name>
<evidence type="ECO:0000256" key="8">
    <source>
        <dbReference type="ARBA" id="ARBA00022989"/>
    </source>
</evidence>
<keyword evidence="4 13" id="KW-0813">Transport</keyword>
<evidence type="ECO:0000256" key="15">
    <source>
        <dbReference type="SAM" id="SignalP"/>
    </source>
</evidence>
<dbReference type="GO" id="GO:0015099">
    <property type="term" value="F:nickel cation transmembrane transporter activity"/>
    <property type="evidence" value="ECO:0007669"/>
    <property type="project" value="UniProtKB-UniRule"/>
</dbReference>
<feature type="transmembrane region" description="Helical" evidence="13">
    <location>
        <begin position="310"/>
        <end position="338"/>
    </location>
</feature>
<evidence type="ECO:0000256" key="1">
    <source>
        <dbReference type="ARBA" id="ARBA00002510"/>
    </source>
</evidence>
<evidence type="ECO:0000256" key="10">
    <source>
        <dbReference type="ARBA" id="ARBA00023112"/>
    </source>
</evidence>
<evidence type="ECO:0000256" key="12">
    <source>
        <dbReference type="ARBA" id="ARBA00023285"/>
    </source>
</evidence>
<dbReference type="InterPro" id="IPR011541">
    <property type="entry name" value="Ni/Co_transpt_high_affinity"/>
</dbReference>
<keyword evidence="6" id="KW-0533">Nickel</keyword>
<keyword evidence="10" id="KW-0921">Nickel transport</keyword>
<dbReference type="GO" id="GO:0005886">
    <property type="term" value="C:plasma membrane"/>
    <property type="evidence" value="ECO:0007669"/>
    <property type="project" value="UniProtKB-SubCell"/>
</dbReference>
<keyword evidence="3" id="KW-0171">Cobalt transport</keyword>
<dbReference type="BioCyc" id="RPAL652103:RPDX1_RS05150-MONOMER"/>
<keyword evidence="7 13" id="KW-0812">Transmembrane</keyword>
<evidence type="ECO:0000256" key="4">
    <source>
        <dbReference type="ARBA" id="ARBA00022448"/>
    </source>
</evidence>
<dbReference type="InterPro" id="IPR051224">
    <property type="entry name" value="NiCoT_RcnA"/>
</dbReference>
<keyword evidence="9" id="KW-0406">Ion transport</keyword>
<evidence type="ECO:0000256" key="2">
    <source>
        <dbReference type="ARBA" id="ARBA00004651"/>
    </source>
</evidence>
<comment type="function">
    <text evidence="1">Efflux system for nickel and cobalt.</text>
</comment>
<feature type="signal peptide" evidence="15">
    <location>
        <begin position="1"/>
        <end position="28"/>
    </location>
</feature>
<evidence type="ECO:0000256" key="14">
    <source>
        <dbReference type="SAM" id="MobiDB-lite"/>
    </source>
</evidence>
<dbReference type="eggNOG" id="COG2215">
    <property type="taxonomic scope" value="Bacteria"/>
</dbReference>
<keyword evidence="12" id="KW-0170">Cobalt</keyword>
<sequence precursor="true">MTSHRRFAFVTLFVCIAALVLGDATLHAAFAHNPFGAPKGAPEPQAGGIVGWLLAQQSAFYKQMSATIRAAKADGSAVWTLLGISFAYGVFHAAGPGHGKAVISSYLVANEETARRGIALSFVSAMLQAVVAVTIVGVCAWLLNATASTMCSAERAIEIGSYALIALFGARLVWIKGGGFFRALLASMRKPQLAMAGVPAALVDHDHHHHDHDHHHGAHGHAHARAAHADHHDHGHDHGSAHNHAHDEHHHHHGPGEACDHCGHSHGPEPSALAGPGGWRRGLAAVLTVGIRPCSGAILLMVFALAQGLFWAGIVATFVMALGTAITVATIAVAAVSAKGLARKLAAQRDGGGMLVMRGLEFGAAGVVLLLGCGLLLGYVAAERVTCL</sequence>
<feature type="compositionally biased region" description="Basic residues" evidence="14">
    <location>
        <begin position="207"/>
        <end position="226"/>
    </location>
</feature>
<reference evidence="16" key="1">
    <citation type="submission" date="2010-12" db="EMBL/GenBank/DDBJ databases">
        <title>Complete sequence of Rhodopseudomonas palustris DX-1.</title>
        <authorList>
            <consortium name="US DOE Joint Genome Institute"/>
            <person name="Lucas S."/>
            <person name="Copeland A."/>
            <person name="Lapidus A."/>
            <person name="Cheng J.-F."/>
            <person name="Goodwin L."/>
            <person name="Pitluck S."/>
            <person name="Misra M."/>
            <person name="Chertkov O."/>
            <person name="Detter J.C."/>
            <person name="Han C."/>
            <person name="Tapia R."/>
            <person name="Land M."/>
            <person name="Hauser L."/>
            <person name="Kyrpides N."/>
            <person name="Ivanova N."/>
            <person name="Ovchinnikova G."/>
            <person name="Logan B."/>
            <person name="Oda Y."/>
            <person name="Harwood C."/>
            <person name="Woyke T."/>
        </authorList>
    </citation>
    <scope>NUCLEOTIDE SEQUENCE [LARGE SCALE GENOMIC DNA]</scope>
    <source>
        <strain evidence="16">DX-1</strain>
    </source>
</reference>
<feature type="region of interest" description="Disordered" evidence="14">
    <location>
        <begin position="206"/>
        <end position="264"/>
    </location>
</feature>
<dbReference type="EMBL" id="CP002418">
    <property type="protein sequence ID" value="ADU42667.1"/>
    <property type="molecule type" value="Genomic_DNA"/>
</dbReference>
<comment type="subcellular location">
    <subcellularLocation>
        <location evidence="2 13">Cell membrane</location>
        <topology evidence="2 13">Multi-pass membrane protein</topology>
    </subcellularLocation>
</comment>
<evidence type="ECO:0000256" key="11">
    <source>
        <dbReference type="ARBA" id="ARBA00023136"/>
    </source>
</evidence>
<evidence type="ECO:0000256" key="13">
    <source>
        <dbReference type="RuleBase" id="RU362101"/>
    </source>
</evidence>
<feature type="transmembrane region" description="Helical" evidence="13">
    <location>
        <begin position="77"/>
        <end position="97"/>
    </location>
</feature>
<dbReference type="GO" id="GO:0006824">
    <property type="term" value="P:cobalt ion transport"/>
    <property type="evidence" value="ECO:0007669"/>
    <property type="project" value="UniProtKB-KW"/>
</dbReference>
<proteinExistence type="inferred from homology"/>
<feature type="chain" id="PRO_5003210579" description="Nickel/cobalt efflux system" evidence="15">
    <location>
        <begin position="29"/>
        <end position="388"/>
    </location>
</feature>
<evidence type="ECO:0000313" key="17">
    <source>
        <dbReference type="Proteomes" id="UP000001402"/>
    </source>
</evidence>